<dbReference type="PANTHER" id="PTHR31321">
    <property type="entry name" value="ACYL-COA THIOESTER HYDROLASE YBHC-RELATED"/>
    <property type="match status" value="1"/>
</dbReference>
<comment type="similarity">
    <text evidence="1">Belongs to the pectinesterase family.</text>
</comment>
<evidence type="ECO:0000256" key="2">
    <source>
        <dbReference type="ARBA" id="ARBA00022801"/>
    </source>
</evidence>
<protein>
    <recommendedName>
        <fullName evidence="5">Pectinesterase</fullName>
        <ecNumber evidence="5">3.1.1.11</ecNumber>
    </recommendedName>
</protein>
<keyword evidence="3 5" id="KW-0063">Aspartyl esterase</keyword>
<dbReference type="GO" id="GO:0045490">
    <property type="term" value="P:pectin catabolic process"/>
    <property type="evidence" value="ECO:0007669"/>
    <property type="project" value="UniProtKB-UniRule"/>
</dbReference>
<evidence type="ECO:0000313" key="7">
    <source>
        <dbReference type="EMBL" id="TDS14881.1"/>
    </source>
</evidence>
<feature type="chain" id="PRO_5021007995" description="Pectinesterase" evidence="5">
    <location>
        <begin position="22"/>
        <end position="327"/>
    </location>
</feature>
<feature type="signal peptide" evidence="5">
    <location>
        <begin position="1"/>
        <end position="21"/>
    </location>
</feature>
<dbReference type="SUPFAM" id="SSF51126">
    <property type="entry name" value="Pectin lyase-like"/>
    <property type="match status" value="1"/>
</dbReference>
<evidence type="ECO:0000256" key="3">
    <source>
        <dbReference type="ARBA" id="ARBA00023085"/>
    </source>
</evidence>
<organism evidence="7 8">
    <name type="scientific">Sphingobacterium paludis</name>
    <dbReference type="NCBI Taxonomy" id="1476465"/>
    <lineage>
        <taxon>Bacteria</taxon>
        <taxon>Pseudomonadati</taxon>
        <taxon>Bacteroidota</taxon>
        <taxon>Sphingobacteriia</taxon>
        <taxon>Sphingobacteriales</taxon>
        <taxon>Sphingobacteriaceae</taxon>
        <taxon>Sphingobacterium</taxon>
    </lineage>
</organism>
<dbReference type="EC" id="3.1.1.11" evidence="5"/>
<dbReference type="GO" id="GO:0009279">
    <property type="term" value="C:cell outer membrane"/>
    <property type="evidence" value="ECO:0007669"/>
    <property type="project" value="TreeGrafter"/>
</dbReference>
<dbReference type="PANTHER" id="PTHR31321:SF57">
    <property type="entry name" value="PECTINESTERASE 53-RELATED"/>
    <property type="match status" value="1"/>
</dbReference>
<dbReference type="GO" id="GO:0030599">
    <property type="term" value="F:pectinesterase activity"/>
    <property type="evidence" value="ECO:0007669"/>
    <property type="project" value="UniProtKB-UniRule"/>
</dbReference>
<evidence type="ECO:0000259" key="6">
    <source>
        <dbReference type="Pfam" id="PF01095"/>
    </source>
</evidence>
<accession>A0A4R7D421</accession>
<dbReference type="InterPro" id="IPR011050">
    <property type="entry name" value="Pectin_lyase_fold/virulence"/>
</dbReference>
<dbReference type="PROSITE" id="PS00503">
    <property type="entry name" value="PECTINESTERASE_2"/>
    <property type="match status" value="1"/>
</dbReference>
<keyword evidence="5" id="KW-0732">Signal</keyword>
<name>A0A4R7D421_9SPHI</name>
<comment type="catalytic activity">
    <reaction evidence="5">
        <text>[(1-&gt;4)-alpha-D-galacturonosyl methyl ester](n) + n H2O = [(1-&gt;4)-alpha-D-galacturonosyl](n) + n methanol + n H(+)</text>
        <dbReference type="Rhea" id="RHEA:22380"/>
        <dbReference type="Rhea" id="RHEA-COMP:14570"/>
        <dbReference type="Rhea" id="RHEA-COMP:14573"/>
        <dbReference type="ChEBI" id="CHEBI:15377"/>
        <dbReference type="ChEBI" id="CHEBI:15378"/>
        <dbReference type="ChEBI" id="CHEBI:17790"/>
        <dbReference type="ChEBI" id="CHEBI:140522"/>
        <dbReference type="ChEBI" id="CHEBI:140523"/>
        <dbReference type="EC" id="3.1.1.11"/>
    </reaction>
</comment>
<evidence type="ECO:0000256" key="4">
    <source>
        <dbReference type="PROSITE-ProRule" id="PRU10040"/>
    </source>
</evidence>
<evidence type="ECO:0000256" key="1">
    <source>
        <dbReference type="ARBA" id="ARBA00008891"/>
    </source>
</evidence>
<comment type="caution">
    <text evidence="7">The sequence shown here is derived from an EMBL/GenBank/DDBJ whole genome shotgun (WGS) entry which is preliminary data.</text>
</comment>
<proteinExistence type="inferred from homology"/>
<dbReference type="InterPro" id="IPR000070">
    <property type="entry name" value="Pectinesterase_cat"/>
</dbReference>
<gene>
    <name evidence="7" type="ORF">B0I21_103382</name>
</gene>
<sequence length="327" mass="36204">MIKYVSLLLLCALFFVQNSWAKDYDFVVAKDGSGQFTTVQAAIDAVPSFRKETTTIFIKKGIYKEKIILSVPKQHIKLVGEDVSATILTFDDYAQRKNLFGEDIGTSGSASFYCLGDNFTAENISFENSAGPVGQAVALWVAADKATFINCRFLGFQDTLYTYGKGARQLYVHCYIEGTVDYIFGSSTAWFEGCELHCKNSGYITAASTPETSSFGYIFNNCTITGSPDVQTFYLGRPWRPYAKVVFMHSSIPAFISKAGWDNWGKASNEQTAFFAEYHNTGAGALSQSRVKWAKQLSTQEAENISLTAVFGDWQVDLPSADHAHLR</sequence>
<dbReference type="InterPro" id="IPR012334">
    <property type="entry name" value="Pectin_lyas_fold"/>
</dbReference>
<evidence type="ECO:0000313" key="8">
    <source>
        <dbReference type="Proteomes" id="UP000294752"/>
    </source>
</evidence>
<evidence type="ECO:0000256" key="5">
    <source>
        <dbReference type="RuleBase" id="RU000589"/>
    </source>
</evidence>
<dbReference type="OrthoDB" id="9804686at2"/>
<dbReference type="GO" id="GO:0042545">
    <property type="term" value="P:cell wall modification"/>
    <property type="evidence" value="ECO:0007669"/>
    <property type="project" value="UniProtKB-UniRule"/>
</dbReference>
<dbReference type="AlphaFoldDB" id="A0A4R7D421"/>
<keyword evidence="8" id="KW-1185">Reference proteome</keyword>
<dbReference type="Gene3D" id="2.160.20.10">
    <property type="entry name" value="Single-stranded right-handed beta-helix, Pectin lyase-like"/>
    <property type="match status" value="1"/>
</dbReference>
<feature type="active site" evidence="4">
    <location>
        <position position="181"/>
    </location>
</feature>
<dbReference type="InterPro" id="IPR033131">
    <property type="entry name" value="Pectinesterase_Asp_AS"/>
</dbReference>
<comment type="pathway">
    <text evidence="5">Glycan metabolism; pectin degradation; 2-dehydro-3-deoxy-D-gluconate from pectin: step 1/5.</text>
</comment>
<reference evidence="7 8" key="1">
    <citation type="submission" date="2019-03" db="EMBL/GenBank/DDBJ databases">
        <title>Genomic Encyclopedia of Type Strains, Phase III (KMG-III): the genomes of soil and plant-associated and newly described type strains.</title>
        <authorList>
            <person name="Whitman W."/>
        </authorList>
    </citation>
    <scope>NUCLEOTIDE SEQUENCE [LARGE SCALE GENOMIC DNA]</scope>
    <source>
        <strain evidence="7 8">CGMCC 1.12801</strain>
    </source>
</reference>
<dbReference type="RefSeq" id="WP_133639901.1">
    <property type="nucleotide sequence ID" value="NZ_SNZV01000003.1"/>
</dbReference>
<dbReference type="UniPathway" id="UPA00545">
    <property type="reaction ID" value="UER00823"/>
</dbReference>
<dbReference type="EMBL" id="SNZV01000003">
    <property type="protein sequence ID" value="TDS14881.1"/>
    <property type="molecule type" value="Genomic_DNA"/>
</dbReference>
<dbReference type="Pfam" id="PF01095">
    <property type="entry name" value="Pectinesterase"/>
    <property type="match status" value="1"/>
</dbReference>
<feature type="domain" description="Pectinesterase catalytic" evidence="6">
    <location>
        <begin position="25"/>
        <end position="304"/>
    </location>
</feature>
<keyword evidence="2 5" id="KW-0378">Hydrolase</keyword>
<dbReference type="Proteomes" id="UP000294752">
    <property type="component" value="Unassembled WGS sequence"/>
</dbReference>